<evidence type="ECO:0000256" key="8">
    <source>
        <dbReference type="ARBA" id="ARBA00022737"/>
    </source>
</evidence>
<reference evidence="16 17" key="1">
    <citation type="journal article" date="2023" name="Hortic Res">
        <title>Pangenome of water caltrop reveals structural variations and asymmetric subgenome divergence after allopolyploidization.</title>
        <authorList>
            <person name="Zhang X."/>
            <person name="Chen Y."/>
            <person name="Wang L."/>
            <person name="Yuan Y."/>
            <person name="Fang M."/>
            <person name="Shi L."/>
            <person name="Lu R."/>
            <person name="Comes H.P."/>
            <person name="Ma Y."/>
            <person name="Chen Y."/>
            <person name="Huang G."/>
            <person name="Zhou Y."/>
            <person name="Zheng Z."/>
            <person name="Qiu Y."/>
        </authorList>
    </citation>
    <scope>NUCLEOTIDE SEQUENCE [LARGE SCALE GENOMIC DNA]</scope>
    <source>
        <strain evidence="16">F231</strain>
    </source>
</reference>
<evidence type="ECO:0000256" key="4">
    <source>
        <dbReference type="ARBA" id="ARBA00022525"/>
    </source>
</evidence>
<keyword evidence="11" id="KW-0379">Hydroxylation</keyword>
<keyword evidence="6" id="KW-0812">Transmembrane</keyword>
<feature type="domain" description="Leucine-rich repeat-containing N-terminal plant-type" evidence="15">
    <location>
        <begin position="78"/>
        <end position="112"/>
    </location>
</feature>
<comment type="caution">
    <text evidence="16">The sequence shown here is derived from an EMBL/GenBank/DDBJ whole genome shotgun (WGS) entry which is preliminary data.</text>
</comment>
<dbReference type="PRINTS" id="PR00019">
    <property type="entry name" value="LEURICHRPT"/>
</dbReference>
<dbReference type="FunFam" id="3.80.10.10:FF:000400">
    <property type="entry name" value="Nuclear pore complex protein NUP107"/>
    <property type="match status" value="1"/>
</dbReference>
<evidence type="ECO:0000256" key="9">
    <source>
        <dbReference type="ARBA" id="ARBA00022989"/>
    </source>
</evidence>
<dbReference type="PANTHER" id="PTHR32093:SF86">
    <property type="entry name" value="EXTENSIN-LIKE PROTEIN"/>
    <property type="match status" value="1"/>
</dbReference>
<sequence>MEKTYLLFCLLLLLHIILSYTVTLTAVVQAVAGGGGGFGVGIGIGGGGGGSGGVWVGGGVNVPTVPPSSSNELDVAYRALQAWKSSIIEDPNGLLRSWVGPNVCSYKGVFCSLDQEGGVGSPSSGTAFVAGIDLNRANLAGVLVKDLAALTDLTLLHLNSNRFSGSIPNSFQALAFLRELDLSNNLLSGAFPAVTLSMPSLVYLDLRFNDLSGSLPEELFETPRLDAILLNNNRFQGEIPESLAGSQASVINLANNVLWGDIPASLGVMGSKVREILLLNNQLTGCIPEGLGLFSNVEVFDVSYNSLTGQLPDTISCLDQIEVLNLGHNQLSGILSDMVCTLKNLMNLTVAYNFFSGFSQDCEKLYYRNIWFDYSANCIPDRQFQRPQPECSVGHGAGLSCLRVPSVQPLVCRAVKVLGGTRFMASREYICSVELLLWTRLPRHALEPESKGNARSSLIHHFAKGDDIKQDEFDPLGAKYSYRSRGKQGPSS</sequence>
<feature type="chain" id="PRO_5042910957" description="Cell wall hydroxyproline-rich glycoprotein" evidence="14">
    <location>
        <begin position="20"/>
        <end position="492"/>
    </location>
</feature>
<evidence type="ECO:0000256" key="1">
    <source>
        <dbReference type="ARBA" id="ARBA00004191"/>
    </source>
</evidence>
<dbReference type="InterPro" id="IPR001611">
    <property type="entry name" value="Leu-rich_rpt"/>
</dbReference>
<keyword evidence="17" id="KW-1185">Reference proteome</keyword>
<proteinExistence type="predicted"/>
<dbReference type="InterPro" id="IPR013210">
    <property type="entry name" value="LRR_N_plant-typ"/>
</dbReference>
<keyword evidence="5" id="KW-0433">Leucine-rich repeat</keyword>
<keyword evidence="4" id="KW-0964">Secreted</keyword>
<dbReference type="GO" id="GO:0016020">
    <property type="term" value="C:membrane"/>
    <property type="evidence" value="ECO:0007669"/>
    <property type="project" value="UniProtKB-SubCell"/>
</dbReference>
<dbReference type="InterPro" id="IPR032675">
    <property type="entry name" value="LRR_dom_sf"/>
</dbReference>
<evidence type="ECO:0000256" key="3">
    <source>
        <dbReference type="ARBA" id="ARBA00022512"/>
    </source>
</evidence>
<evidence type="ECO:0000256" key="11">
    <source>
        <dbReference type="ARBA" id="ARBA00023278"/>
    </source>
</evidence>
<dbReference type="Gene3D" id="3.80.10.10">
    <property type="entry name" value="Ribonuclease Inhibitor"/>
    <property type="match status" value="2"/>
</dbReference>
<evidence type="ECO:0000256" key="14">
    <source>
        <dbReference type="SAM" id="SignalP"/>
    </source>
</evidence>
<dbReference type="PANTHER" id="PTHR32093">
    <property type="entry name" value="LEUCINE-RICH REPEAT EXTENSIN-LIKE PROTEIN 3-RELATED"/>
    <property type="match status" value="1"/>
</dbReference>
<dbReference type="Pfam" id="PF08263">
    <property type="entry name" value="LRRNT_2"/>
    <property type="match status" value="1"/>
</dbReference>
<dbReference type="EMBL" id="JAXQNO010000009">
    <property type="protein sequence ID" value="KAK4791181.1"/>
    <property type="molecule type" value="Genomic_DNA"/>
</dbReference>
<protein>
    <recommendedName>
        <fullName evidence="13">Cell wall hydroxyproline-rich glycoprotein</fullName>
    </recommendedName>
</protein>
<evidence type="ECO:0000256" key="5">
    <source>
        <dbReference type="ARBA" id="ARBA00022614"/>
    </source>
</evidence>
<organism evidence="16 17">
    <name type="scientific">Trapa natans</name>
    <name type="common">Water chestnut</name>
    <dbReference type="NCBI Taxonomy" id="22666"/>
    <lineage>
        <taxon>Eukaryota</taxon>
        <taxon>Viridiplantae</taxon>
        <taxon>Streptophyta</taxon>
        <taxon>Embryophyta</taxon>
        <taxon>Tracheophyta</taxon>
        <taxon>Spermatophyta</taxon>
        <taxon>Magnoliopsida</taxon>
        <taxon>eudicotyledons</taxon>
        <taxon>Gunneridae</taxon>
        <taxon>Pentapetalae</taxon>
        <taxon>rosids</taxon>
        <taxon>malvids</taxon>
        <taxon>Myrtales</taxon>
        <taxon>Lythraceae</taxon>
        <taxon>Trapa</taxon>
    </lineage>
</organism>
<dbReference type="Pfam" id="PF13855">
    <property type="entry name" value="LRR_8"/>
    <property type="match status" value="1"/>
</dbReference>
<keyword evidence="12" id="KW-0961">Cell wall biogenesis/degradation</keyword>
<evidence type="ECO:0000259" key="15">
    <source>
        <dbReference type="Pfam" id="PF08263"/>
    </source>
</evidence>
<evidence type="ECO:0000256" key="12">
    <source>
        <dbReference type="ARBA" id="ARBA00023316"/>
    </source>
</evidence>
<evidence type="ECO:0000313" key="17">
    <source>
        <dbReference type="Proteomes" id="UP001346149"/>
    </source>
</evidence>
<evidence type="ECO:0000256" key="2">
    <source>
        <dbReference type="ARBA" id="ARBA00004370"/>
    </source>
</evidence>
<evidence type="ECO:0000256" key="7">
    <source>
        <dbReference type="ARBA" id="ARBA00022729"/>
    </source>
</evidence>
<dbReference type="InterPro" id="IPR003591">
    <property type="entry name" value="Leu-rich_rpt_typical-subtyp"/>
</dbReference>
<keyword evidence="3" id="KW-0134">Cell wall</keyword>
<keyword evidence="8" id="KW-0677">Repeat</keyword>
<dbReference type="GO" id="GO:0071555">
    <property type="term" value="P:cell wall organization"/>
    <property type="evidence" value="ECO:0007669"/>
    <property type="project" value="UniProtKB-KW"/>
</dbReference>
<dbReference type="SMART" id="SM00369">
    <property type="entry name" value="LRR_TYP"/>
    <property type="match status" value="4"/>
</dbReference>
<evidence type="ECO:0000256" key="10">
    <source>
        <dbReference type="ARBA" id="ARBA00023136"/>
    </source>
</evidence>
<dbReference type="AlphaFoldDB" id="A0AAN7M716"/>
<keyword evidence="7 14" id="KW-0732">Signal</keyword>
<dbReference type="SUPFAM" id="SSF52058">
    <property type="entry name" value="L domain-like"/>
    <property type="match status" value="1"/>
</dbReference>
<dbReference type="Pfam" id="PF00560">
    <property type="entry name" value="LRR_1"/>
    <property type="match status" value="2"/>
</dbReference>
<evidence type="ECO:0000256" key="6">
    <source>
        <dbReference type="ARBA" id="ARBA00022692"/>
    </source>
</evidence>
<keyword evidence="10" id="KW-0472">Membrane</keyword>
<feature type="signal peptide" evidence="14">
    <location>
        <begin position="1"/>
        <end position="19"/>
    </location>
</feature>
<dbReference type="InterPro" id="IPR051582">
    <property type="entry name" value="LRR_extensin-like_regulator"/>
</dbReference>
<dbReference type="Proteomes" id="UP001346149">
    <property type="component" value="Unassembled WGS sequence"/>
</dbReference>
<evidence type="ECO:0000313" key="16">
    <source>
        <dbReference type="EMBL" id="KAK4791181.1"/>
    </source>
</evidence>
<comment type="subcellular location">
    <subcellularLocation>
        <location evidence="2">Membrane</location>
    </subcellularLocation>
    <subcellularLocation>
        <location evidence="1">Secreted</location>
        <location evidence="1">Cell wall</location>
    </subcellularLocation>
</comment>
<keyword evidence="9" id="KW-1133">Transmembrane helix</keyword>
<name>A0AAN7M716_TRANT</name>
<gene>
    <name evidence="16" type="ORF">SAY86_031594</name>
</gene>
<accession>A0AAN7M716</accession>
<evidence type="ECO:0000256" key="13">
    <source>
        <dbReference type="ARBA" id="ARBA00041871"/>
    </source>
</evidence>